<feature type="binding site" evidence="8">
    <location>
        <position position="190"/>
    </location>
    <ligand>
        <name>substrate</name>
    </ligand>
</feature>
<dbReference type="GO" id="GO:0006592">
    <property type="term" value="P:ornithine biosynthetic process"/>
    <property type="evidence" value="ECO:0007669"/>
    <property type="project" value="TreeGrafter"/>
</dbReference>
<feature type="active site" description="Nucleophile" evidence="8">
    <location>
        <position position="201"/>
    </location>
</feature>
<evidence type="ECO:0000256" key="7">
    <source>
        <dbReference type="ARBA" id="ARBA00023315"/>
    </source>
</evidence>
<dbReference type="UniPathway" id="UPA00068">
    <property type="reaction ID" value="UER00106"/>
</dbReference>
<dbReference type="GO" id="GO:0005737">
    <property type="term" value="C:cytoplasm"/>
    <property type="evidence" value="ECO:0007669"/>
    <property type="project" value="UniProtKB-SubCell"/>
</dbReference>
<comment type="catalytic activity">
    <reaction evidence="8">
        <text>N(2)-acetyl-L-ornithine + L-glutamate = N-acetyl-L-glutamate + L-ornithine</text>
        <dbReference type="Rhea" id="RHEA:15349"/>
        <dbReference type="ChEBI" id="CHEBI:29985"/>
        <dbReference type="ChEBI" id="CHEBI:44337"/>
        <dbReference type="ChEBI" id="CHEBI:46911"/>
        <dbReference type="ChEBI" id="CHEBI:57805"/>
        <dbReference type="EC" id="2.3.1.35"/>
    </reaction>
</comment>
<organism evidence="9">
    <name type="scientific">Lactiplantibacillus pentosus MP-10</name>
    <dbReference type="NCBI Taxonomy" id="1028490"/>
    <lineage>
        <taxon>Bacteria</taxon>
        <taxon>Bacillati</taxon>
        <taxon>Bacillota</taxon>
        <taxon>Bacilli</taxon>
        <taxon>Lactobacillales</taxon>
        <taxon>Lactobacillaceae</taxon>
        <taxon>Lactiplantibacillus</taxon>
    </lineage>
</organism>
<evidence type="ECO:0000256" key="2">
    <source>
        <dbReference type="ARBA" id="ARBA00011475"/>
    </source>
</evidence>
<dbReference type="EC" id="2.3.1.1" evidence="8"/>
<dbReference type="Pfam" id="PF01960">
    <property type="entry name" value="ArgJ"/>
    <property type="match status" value="1"/>
</dbReference>
<dbReference type="EC" id="2.3.1.35" evidence="8"/>
<evidence type="ECO:0000256" key="3">
    <source>
        <dbReference type="ARBA" id="ARBA00022571"/>
    </source>
</evidence>
<dbReference type="SUPFAM" id="SSF56266">
    <property type="entry name" value="DmpA/ArgJ-like"/>
    <property type="match status" value="1"/>
</dbReference>
<feature type="site" description="Cleavage; by autolysis" evidence="8">
    <location>
        <begin position="200"/>
        <end position="201"/>
    </location>
</feature>
<dbReference type="GO" id="GO:0004042">
    <property type="term" value="F:L-glutamate N-acetyltransferase activity"/>
    <property type="evidence" value="ECO:0007669"/>
    <property type="project" value="UniProtKB-UniRule"/>
</dbReference>
<dbReference type="MEROPS" id="T05.002"/>
<dbReference type="Gene3D" id="3.60.70.12">
    <property type="entry name" value="L-amino peptidase D-ALA esterase/amidase"/>
    <property type="match status" value="1"/>
</dbReference>
<comment type="subunit">
    <text evidence="2 8">Heterotetramer of two alpha and two beta chains.</text>
</comment>
<comment type="similarity">
    <text evidence="1 8">Belongs to the ArgJ family.</text>
</comment>
<gene>
    <name evidence="8" type="primary">argJ</name>
    <name evidence="9" type="ORF">LPE_01057</name>
</gene>
<comment type="catalytic activity">
    <reaction evidence="8">
        <text>L-glutamate + acetyl-CoA = N-acetyl-L-glutamate + CoA + H(+)</text>
        <dbReference type="Rhea" id="RHEA:24292"/>
        <dbReference type="ChEBI" id="CHEBI:15378"/>
        <dbReference type="ChEBI" id="CHEBI:29985"/>
        <dbReference type="ChEBI" id="CHEBI:44337"/>
        <dbReference type="ChEBI" id="CHEBI:57287"/>
        <dbReference type="ChEBI" id="CHEBI:57288"/>
        <dbReference type="EC" id="2.3.1.1"/>
    </reaction>
</comment>
<keyword evidence="8" id="KW-0511">Multifunctional enzyme</keyword>
<feature type="binding site" evidence="8">
    <location>
        <position position="414"/>
    </location>
    <ligand>
        <name>substrate</name>
    </ligand>
</feature>
<keyword evidence="6 8" id="KW-0068">Autocatalytic cleavage</keyword>
<keyword evidence="8" id="KW-0963">Cytoplasm</keyword>
<comment type="pathway">
    <text evidence="8">Amino-acid biosynthesis; L-arginine biosynthesis; N(2)-acetyl-L-ornithine from L-glutamate: step 1/4.</text>
</comment>
<protein>
    <recommendedName>
        <fullName evidence="8">Arginine biosynthesis bifunctional protein ArgJ</fullName>
    </recommendedName>
    <domain>
        <recommendedName>
            <fullName evidence="8">Glutamate N-acetyltransferase</fullName>
            <ecNumber evidence="8">2.3.1.35</ecNumber>
        </recommendedName>
        <alternativeName>
            <fullName evidence="8">Ornithine acetyltransferase</fullName>
            <shortName evidence="8">OATase</shortName>
        </alternativeName>
        <alternativeName>
            <fullName evidence="8">Ornithine transacetylase</fullName>
        </alternativeName>
    </domain>
    <domain>
        <recommendedName>
            <fullName evidence="8">Amino-acid acetyltransferase</fullName>
            <ecNumber evidence="8">2.3.1.1</ecNumber>
        </recommendedName>
        <alternativeName>
            <fullName evidence="8">N-acetylglutamate synthase</fullName>
            <shortName evidence="8">AGSase</shortName>
        </alternativeName>
    </domain>
    <component>
        <recommendedName>
            <fullName evidence="8">Arginine biosynthesis bifunctional protein ArgJ alpha chain</fullName>
        </recommendedName>
    </component>
    <component>
        <recommendedName>
            <fullName evidence="8">Arginine biosynthesis bifunctional protein ArgJ beta chain</fullName>
        </recommendedName>
    </component>
</protein>
<reference evidence="9" key="1">
    <citation type="journal article" date="2011" name="J. Bacteriol.">
        <title>Annotated genome sequence of Lactobacillus pentosus MP-10, which has probiotic potential, from naturally fermented Alorena green table olives.</title>
        <authorList>
            <person name="Abriouel H."/>
            <person name="Benomar N."/>
            <person name="Perez Pulido R."/>
            <person name="Canamero M.M."/>
            <person name="Galvez A."/>
        </authorList>
    </citation>
    <scope>NUCLEOTIDE SEQUENCE</scope>
    <source>
        <strain evidence="9">MP-10</strain>
    </source>
</reference>
<keyword evidence="7 8" id="KW-0012">Acyltransferase</keyword>
<dbReference type="AlphaFoldDB" id="F6IU00"/>
<comment type="subcellular location">
    <subcellularLocation>
        <location evidence="8">Cytoplasm</location>
    </subcellularLocation>
</comment>
<comment type="pathway">
    <text evidence="8">Amino-acid biosynthesis; L-arginine biosynthesis; L-ornithine and N-acetyl-L-glutamate from L-glutamate and N(2)-acetyl-L-ornithine (cyclic): step 1/1.</text>
</comment>
<feature type="site" description="Involved in the stabilization of negative charge on the oxyanion by the formation of the oxyanion hole" evidence="8">
    <location>
        <position position="132"/>
    </location>
</feature>
<comment type="function">
    <text evidence="8">Catalyzes two activities which are involved in the cyclic version of arginine biosynthesis: the synthesis of N-acetylglutamate from glutamate and acetyl-CoA as the acetyl donor, and of ornithine by transacetylation between N(2)-acetylornithine and glutamate.</text>
</comment>
<feature type="chain" id="PRO_5023335011" description="Arginine biosynthesis bifunctional protein ArgJ alpha chain" evidence="8">
    <location>
        <begin position="1"/>
        <end position="200"/>
    </location>
</feature>
<feature type="chain" id="PRO_5023335010" description="Arginine biosynthesis bifunctional protein ArgJ beta chain" evidence="8">
    <location>
        <begin position="201"/>
        <end position="414"/>
    </location>
</feature>
<keyword evidence="3 8" id="KW-0055">Arginine biosynthesis</keyword>
<dbReference type="FunFam" id="3.10.20.340:FF:000001">
    <property type="entry name" value="Arginine biosynthesis bifunctional protein ArgJ, chloroplastic"/>
    <property type="match status" value="1"/>
</dbReference>
<dbReference type="HAMAP" id="MF_01106">
    <property type="entry name" value="ArgJ"/>
    <property type="match status" value="1"/>
</dbReference>
<evidence type="ECO:0000256" key="6">
    <source>
        <dbReference type="ARBA" id="ARBA00022813"/>
    </source>
</evidence>
<evidence type="ECO:0000256" key="5">
    <source>
        <dbReference type="ARBA" id="ARBA00022679"/>
    </source>
</evidence>
<feature type="binding site" evidence="8">
    <location>
        <position position="287"/>
    </location>
    <ligand>
        <name>substrate</name>
    </ligand>
</feature>
<dbReference type="InterPro" id="IPR016117">
    <property type="entry name" value="ArgJ-like_dom_sf"/>
</dbReference>
<proteinExistence type="inferred from homology"/>
<evidence type="ECO:0000313" key="9">
    <source>
        <dbReference type="EMBL" id="CCB82044.1"/>
    </source>
</evidence>
<dbReference type="InterPro" id="IPR042195">
    <property type="entry name" value="ArgJ_beta_C"/>
</dbReference>
<dbReference type="InterPro" id="IPR002813">
    <property type="entry name" value="Arg_biosynth_ArgJ"/>
</dbReference>
<dbReference type="NCBIfam" id="TIGR00120">
    <property type="entry name" value="ArgJ"/>
    <property type="match status" value="1"/>
</dbReference>
<accession>F6IU00</accession>
<dbReference type="EMBL" id="FR871782">
    <property type="protein sequence ID" value="CCB82044.1"/>
    <property type="molecule type" value="Genomic_DNA"/>
</dbReference>
<evidence type="ECO:0000256" key="1">
    <source>
        <dbReference type="ARBA" id="ARBA00006774"/>
    </source>
</evidence>
<name>F6IU00_LACPE</name>
<dbReference type="Gene3D" id="3.10.20.340">
    <property type="entry name" value="ArgJ beta chain, C-terminal domain"/>
    <property type="match status" value="1"/>
</dbReference>
<keyword evidence="5 8" id="KW-0808">Transferase</keyword>
<dbReference type="CDD" id="cd02152">
    <property type="entry name" value="OAT"/>
    <property type="match status" value="1"/>
</dbReference>
<feature type="site" description="Involved in the stabilization of negative charge on the oxyanion by the formation of the oxyanion hole" evidence="8">
    <location>
        <position position="131"/>
    </location>
</feature>
<sequence length="414" mass="44241">MSGSSIREEVIQMQVLTNTKFETVAFQWPNGFYSDGIHIGLRRHKKDFGWLFSKVPASAAGTYTTNQFQAAPTKLTKQMIDHNHQLQGLLLNSAIANSCTGAQGWQNALQEQTWLANKLAVAPDLIGVASTGLIGAQLPMDKIQNGLPQLTPTKSDAVTYAVLTTDKHPKTVCVQCELSGHLVTLTGFAKGSGMIHPKMATMLGFVTTDAQVDGDVLQSMLSTNVDSTFNQITVDGDTSTNDMVVTMANGLADNPSLEAGTTDYDIFNQALHYVLGQLAKQIAADGEGATKLVECNVTHAASDDDGQKIAKAIVGSNLVKAAIFGEDPNWGRIISTIGATDADIDIDTVDIEMNGIPLVQDSLAVDFDLAAVQGTLHDSQIMIDVDLHHGAASGQAWGCDLTYNYVKINASYHT</sequence>
<dbReference type="PANTHER" id="PTHR23100:SF0">
    <property type="entry name" value="ARGININE BIOSYNTHESIS BIFUNCTIONAL PROTEIN ARGJ, MITOCHONDRIAL"/>
    <property type="match status" value="1"/>
</dbReference>
<keyword evidence="4 8" id="KW-0028">Amino-acid biosynthesis</keyword>
<dbReference type="PANTHER" id="PTHR23100">
    <property type="entry name" value="ARGININE BIOSYNTHESIS BIFUNCTIONAL PROTEIN ARGJ"/>
    <property type="match status" value="1"/>
</dbReference>
<feature type="binding site" evidence="8">
    <location>
        <position position="409"/>
    </location>
    <ligand>
        <name>substrate</name>
    </ligand>
</feature>
<evidence type="ECO:0000256" key="4">
    <source>
        <dbReference type="ARBA" id="ARBA00022605"/>
    </source>
</evidence>
<dbReference type="GO" id="GO:0004358">
    <property type="term" value="F:L-glutamate N-acetyltransferase activity, acting on acetyl-L-ornithine as donor"/>
    <property type="evidence" value="ECO:0007669"/>
    <property type="project" value="UniProtKB-UniRule"/>
</dbReference>
<feature type="binding site" evidence="8">
    <location>
        <position position="164"/>
    </location>
    <ligand>
        <name>substrate</name>
    </ligand>
</feature>
<evidence type="ECO:0000256" key="8">
    <source>
        <dbReference type="HAMAP-Rule" id="MF_01106"/>
    </source>
</evidence>
<feature type="binding site" evidence="8">
    <location>
        <position position="201"/>
    </location>
    <ligand>
        <name>substrate</name>
    </ligand>
</feature>
<dbReference type="NCBIfam" id="NF003802">
    <property type="entry name" value="PRK05388.1"/>
    <property type="match status" value="1"/>
</dbReference>
<dbReference type="GO" id="GO:0006526">
    <property type="term" value="P:L-arginine biosynthetic process"/>
    <property type="evidence" value="ECO:0007669"/>
    <property type="project" value="UniProtKB-UniRule"/>
</dbReference>